<reference evidence="2 3" key="1">
    <citation type="submission" date="2015-03" db="EMBL/GenBank/DDBJ databases">
        <title>Draft genome sequences of two protease-producing strains of Arsukibacterium isolated from two cold and alkaline environments.</title>
        <authorList>
            <person name="Lylloff J.E."/>
            <person name="Skov L.B."/>
            <person name="Jepsen M."/>
            <person name="Hallin P.F."/>
            <person name="Sorensen S.J."/>
            <person name="Stougaard P."/>
            <person name="Glaring M.A."/>
        </authorList>
    </citation>
    <scope>NUCLEOTIDE SEQUENCE [LARGE SCALE GENOMIC DNA]</scope>
    <source>
        <strain evidence="2 3">GCM72</strain>
    </source>
</reference>
<dbReference type="OrthoDB" id="7062299at2"/>
<gene>
    <name evidence="2" type="ORF">WG68_07835</name>
</gene>
<organism evidence="2 3">
    <name type="scientific">Arsukibacterium ikkense</name>
    <dbReference type="NCBI Taxonomy" id="336831"/>
    <lineage>
        <taxon>Bacteria</taxon>
        <taxon>Pseudomonadati</taxon>
        <taxon>Pseudomonadota</taxon>
        <taxon>Gammaproteobacteria</taxon>
        <taxon>Chromatiales</taxon>
        <taxon>Chromatiaceae</taxon>
        <taxon>Arsukibacterium</taxon>
    </lineage>
</organism>
<dbReference type="STRING" id="336831.WG68_07835"/>
<sequence length="280" mass="31032">MRAALLLLAGISGNLLANPQDIQIDIMLNFMAQSGQLQQQAECTGLPEQRLRELYRSTLRHCGLDHEDPEHETCVKQRLLTTGVPQERWEQCDQDDNPQDAILAQLDAIYERIGERAPTAAEQAHIDQLLTQMQQQGMQELQQMMNHLSAASAGTEDVITLPIMPDSKMLMHIPGGIGIEIGDNMVHSLPGASFASTKTPAQVLAYYQQQLPAFRLHNFSLGDSTEHALMQHLPAGFHYPEAILSGISIPHIHIQQANSIAEQLLPGARTLFFIYYQPGG</sequence>
<keyword evidence="1" id="KW-0732">Signal</keyword>
<dbReference type="EMBL" id="LAHO01000006">
    <property type="protein sequence ID" value="KKO45913.1"/>
    <property type="molecule type" value="Genomic_DNA"/>
</dbReference>
<name>A0A0M2V9S4_9GAMM</name>
<dbReference type="RefSeq" id="WP_046557117.1">
    <property type="nucleotide sequence ID" value="NZ_LAHO01000006.1"/>
</dbReference>
<dbReference type="Proteomes" id="UP000034228">
    <property type="component" value="Unassembled WGS sequence"/>
</dbReference>
<evidence type="ECO:0000256" key="1">
    <source>
        <dbReference type="SAM" id="SignalP"/>
    </source>
</evidence>
<evidence type="ECO:0000313" key="2">
    <source>
        <dbReference type="EMBL" id="KKO45913.1"/>
    </source>
</evidence>
<evidence type="ECO:0000313" key="3">
    <source>
        <dbReference type="Proteomes" id="UP000034228"/>
    </source>
</evidence>
<dbReference type="AlphaFoldDB" id="A0A0M2V9S4"/>
<accession>A0A0M2V9S4</accession>
<keyword evidence="3" id="KW-1185">Reference proteome</keyword>
<proteinExistence type="predicted"/>
<comment type="caution">
    <text evidence="2">The sequence shown here is derived from an EMBL/GenBank/DDBJ whole genome shotgun (WGS) entry which is preliminary data.</text>
</comment>
<feature type="signal peptide" evidence="1">
    <location>
        <begin position="1"/>
        <end position="17"/>
    </location>
</feature>
<feature type="chain" id="PRO_5005644587" evidence="1">
    <location>
        <begin position="18"/>
        <end position="280"/>
    </location>
</feature>
<protein>
    <submittedName>
        <fullName evidence="2">Uncharacterized protein</fullName>
    </submittedName>
</protein>